<dbReference type="Pfam" id="PF08885">
    <property type="entry name" value="GSCFA"/>
    <property type="match status" value="1"/>
</dbReference>
<evidence type="ECO:0000259" key="1">
    <source>
        <dbReference type="Pfam" id="PF08885"/>
    </source>
</evidence>
<organism evidence="2 3">
    <name type="scientific">Pseudomonas putida</name>
    <name type="common">Arthrobacter siderocapsulatus</name>
    <dbReference type="NCBI Taxonomy" id="303"/>
    <lineage>
        <taxon>Bacteria</taxon>
        <taxon>Pseudomonadati</taxon>
        <taxon>Pseudomonadota</taxon>
        <taxon>Gammaproteobacteria</taxon>
        <taxon>Pseudomonadales</taxon>
        <taxon>Pseudomonadaceae</taxon>
        <taxon>Pseudomonas</taxon>
    </lineage>
</organism>
<name>A0AAP9MVT6_PSEPU</name>
<protein>
    <submittedName>
        <fullName evidence="2">GSCFA domain-containing protein</fullName>
    </submittedName>
</protein>
<evidence type="ECO:0000313" key="2">
    <source>
        <dbReference type="EMBL" id="QJQ08715.1"/>
    </source>
</evidence>
<evidence type="ECO:0000313" key="3">
    <source>
        <dbReference type="Proteomes" id="UP000076857"/>
    </source>
</evidence>
<proteinExistence type="predicted"/>
<dbReference type="EMBL" id="CP050951">
    <property type="protein sequence ID" value="QJQ08715.1"/>
    <property type="molecule type" value="Genomic_DNA"/>
</dbReference>
<dbReference type="AlphaFoldDB" id="A0AAP9MVT6"/>
<dbReference type="InterPro" id="IPR014982">
    <property type="entry name" value="GSCFA"/>
</dbReference>
<feature type="domain" description="GSCFA" evidence="1">
    <location>
        <begin position="36"/>
        <end position="290"/>
    </location>
</feature>
<reference evidence="2 3" key="2">
    <citation type="submission" date="2020-04" db="EMBL/GenBank/DDBJ databases">
        <title>Complete genome sequence of Pseudomonas putida strain JQ581.</title>
        <authorList>
            <person name="Mu Y."/>
        </authorList>
    </citation>
    <scope>NUCLEOTIDE SEQUENCE [LARGE SCALE GENOMIC DNA]</scope>
    <source>
        <strain evidence="2 3">JQ581</strain>
    </source>
</reference>
<dbReference type="Proteomes" id="UP000076857">
    <property type="component" value="Chromosome"/>
</dbReference>
<dbReference type="RefSeq" id="WP_081237992.1">
    <property type="nucleotide sequence ID" value="NZ_CP050951.1"/>
</dbReference>
<gene>
    <name evidence="2" type="ORF">A3L25_004560</name>
</gene>
<reference evidence="2 3" key="1">
    <citation type="submission" date="2016-04" db="EMBL/GenBank/DDBJ databases">
        <authorList>
            <person name="Qiu J."/>
        </authorList>
    </citation>
    <scope>NUCLEOTIDE SEQUENCE [LARGE SCALE GENOMIC DNA]</scope>
    <source>
        <strain evidence="2 3">JQ581</strain>
    </source>
</reference>
<sequence length="312" mass="35908">MKKYNDMDFIGTRWSNSTQSPYKTRNASRWLTKRSKILSIGSCFAVNFARWISLHNISTTAPEWGLHYNTKTILNELSLCTNGLQRNITWAVQSADGRVRFHDAKRHPINKDSEFELSEEQLKLETHGKNAIKNSTAFIITVGLSEIWEQRIGDEWHYLNRAPLRNIISDKPLIFRHRFQTVSEIKSDLLEIINTIHSAHHGAVPIIFTVSPIPLKTSGVPYDPRIANVRSKSNLVAAIHELFDEHPELESVSYFPAFEMFFQSSSLPTAWQHDGRHVTAEKIDSVCRMFISIYAKNKEQFNKNINFIVPEV</sequence>
<dbReference type="SUPFAM" id="SSF52266">
    <property type="entry name" value="SGNH hydrolase"/>
    <property type="match status" value="1"/>
</dbReference>
<accession>A0AAP9MVT6</accession>